<feature type="compositionally biased region" description="Low complexity" evidence="1">
    <location>
        <begin position="26"/>
        <end position="42"/>
    </location>
</feature>
<protein>
    <submittedName>
        <fullName evidence="2">Uncharacterized protein</fullName>
    </submittedName>
</protein>
<evidence type="ECO:0000313" key="2">
    <source>
        <dbReference type="EMBL" id="CAL4963793.1"/>
    </source>
</evidence>
<sequence>MGNVLRCFEGQDDHQGPVVHGGGGHYPYYQPQYLSHDPPAAARRPHQQALGPHPHGATPATFGGGALTQATGPNIGHLQWSSGVPANGVAASQYQCNTEDIDESSAEELCDAKSYAKANAMLIQVPVLGTSKRFWRLSDQATRISRKLALILRSQHSVGKSLAARLQVSHVWIGSAGSVKLRGISFSDKGFSIERVRDDYKQLSRVLQALIRISGGDIAKLPPDFRGFLALLGNDNLTMGDEFLIVNNAALLPMKNRTEVFLMLHDRIVKYLGRTNQSKKKKNRIISKLPYENSWLDTARANAQINKWVVNCQNEYKRTQYDLLRLNRNVRSHLHEYNDEDIEEILYCEWPELLMDMVTLLHLEGELESTDIQNKFG</sequence>
<dbReference type="Proteomes" id="UP001497457">
    <property type="component" value="Chromosome 19rd"/>
</dbReference>
<feature type="region of interest" description="Disordered" evidence="1">
    <location>
        <begin position="1"/>
        <end position="64"/>
    </location>
</feature>
<name>A0ABC8ZPR6_9POAL</name>
<dbReference type="AlphaFoldDB" id="A0ABC8ZPR6"/>
<evidence type="ECO:0000256" key="1">
    <source>
        <dbReference type="SAM" id="MobiDB-lite"/>
    </source>
</evidence>
<dbReference type="PANTHER" id="PTHR35161">
    <property type="entry name" value="OS02G0303100 PROTEIN"/>
    <property type="match status" value="1"/>
</dbReference>
<keyword evidence="3" id="KW-1185">Reference proteome</keyword>
<accession>A0ABC8ZPR6</accession>
<organism evidence="2 3">
    <name type="scientific">Urochloa decumbens</name>
    <dbReference type="NCBI Taxonomy" id="240449"/>
    <lineage>
        <taxon>Eukaryota</taxon>
        <taxon>Viridiplantae</taxon>
        <taxon>Streptophyta</taxon>
        <taxon>Embryophyta</taxon>
        <taxon>Tracheophyta</taxon>
        <taxon>Spermatophyta</taxon>
        <taxon>Magnoliopsida</taxon>
        <taxon>Liliopsida</taxon>
        <taxon>Poales</taxon>
        <taxon>Poaceae</taxon>
        <taxon>PACMAD clade</taxon>
        <taxon>Panicoideae</taxon>
        <taxon>Panicodae</taxon>
        <taxon>Paniceae</taxon>
        <taxon>Melinidinae</taxon>
        <taxon>Urochloa</taxon>
    </lineage>
</organism>
<reference evidence="2" key="1">
    <citation type="submission" date="2024-10" db="EMBL/GenBank/DDBJ databases">
        <authorList>
            <person name="Ryan C."/>
        </authorList>
    </citation>
    <scope>NUCLEOTIDE SEQUENCE [LARGE SCALE GENOMIC DNA]</scope>
</reference>
<proteinExistence type="predicted"/>
<dbReference type="PANTHER" id="PTHR35161:SF1">
    <property type="entry name" value="OS02G0138300 PROTEIN"/>
    <property type="match status" value="1"/>
</dbReference>
<evidence type="ECO:0000313" key="3">
    <source>
        <dbReference type="Proteomes" id="UP001497457"/>
    </source>
</evidence>
<gene>
    <name evidence="2" type="ORF">URODEC1_LOCUS46307</name>
</gene>
<dbReference type="EMBL" id="OZ075129">
    <property type="protein sequence ID" value="CAL4963793.1"/>
    <property type="molecule type" value="Genomic_DNA"/>
</dbReference>